<gene>
    <name evidence="1" type="ORF">ABS766_11975</name>
</gene>
<dbReference type="RefSeq" id="WP_408085406.1">
    <property type="nucleotide sequence ID" value="NZ_JBELPZ010000012.1"/>
</dbReference>
<proteinExistence type="predicted"/>
<sequence length="187" mass="21109">MQTVVKNTLNISLVENNGLFNLNFNGGTHKIVIVQYKDEQKSLNEIFEEQEVKDFLLENQLTGIDIVKYDCTNHYNLFGNFEYHLYMIDISSDISIKKHVGYSVYLDVDGSKTITEKNHTVCPEGANTCIEFISQQVNIQHSLADILALTGINGKVIAFVPPNLTCNCAPNERKYNVYLHVDSNVAC</sequence>
<reference evidence="1 2" key="1">
    <citation type="submission" date="2024-06" db="EMBL/GenBank/DDBJ databases">
        <authorList>
            <person name="Kaempfer P."/>
            <person name="Viver T."/>
        </authorList>
    </citation>
    <scope>NUCLEOTIDE SEQUENCE [LARGE SCALE GENOMIC DNA]</scope>
    <source>
        <strain evidence="1 2">ST-119</strain>
    </source>
</reference>
<dbReference type="EMBL" id="JBELPZ010000012">
    <property type="protein sequence ID" value="MFL9845138.1"/>
    <property type="molecule type" value="Genomic_DNA"/>
</dbReference>
<organism evidence="1 2">
    <name type="scientific">Flavobacterium rhizosphaerae</name>
    <dbReference type="NCBI Taxonomy" id="3163298"/>
    <lineage>
        <taxon>Bacteria</taxon>
        <taxon>Pseudomonadati</taxon>
        <taxon>Bacteroidota</taxon>
        <taxon>Flavobacteriia</taxon>
        <taxon>Flavobacteriales</taxon>
        <taxon>Flavobacteriaceae</taxon>
        <taxon>Flavobacterium</taxon>
    </lineage>
</organism>
<keyword evidence="2" id="KW-1185">Reference proteome</keyword>
<dbReference type="Proteomes" id="UP001629156">
    <property type="component" value="Unassembled WGS sequence"/>
</dbReference>
<comment type="caution">
    <text evidence="1">The sequence shown here is derived from an EMBL/GenBank/DDBJ whole genome shotgun (WGS) entry which is preliminary data.</text>
</comment>
<evidence type="ECO:0000313" key="1">
    <source>
        <dbReference type="EMBL" id="MFL9845138.1"/>
    </source>
</evidence>
<evidence type="ECO:0000313" key="2">
    <source>
        <dbReference type="Proteomes" id="UP001629156"/>
    </source>
</evidence>
<accession>A0ABW8YY43</accession>
<name>A0ABW8YY43_9FLAO</name>
<protein>
    <submittedName>
        <fullName evidence="1">Uncharacterized protein</fullName>
    </submittedName>
</protein>